<evidence type="ECO:0000256" key="1">
    <source>
        <dbReference type="SAM" id="Coils"/>
    </source>
</evidence>
<feature type="coiled-coil region" evidence="1">
    <location>
        <begin position="38"/>
        <end position="104"/>
    </location>
</feature>
<name>A0A151CIR4_9BACT</name>
<accession>A0A151CIR4</accession>
<evidence type="ECO:0000313" key="3">
    <source>
        <dbReference type="EMBL" id="KYJ87416.1"/>
    </source>
</evidence>
<evidence type="ECO:0000313" key="4">
    <source>
        <dbReference type="Proteomes" id="UP000075359"/>
    </source>
</evidence>
<sequence length="460" mass="52578">MRHLLFSFFIISTLLFSASTTTKIKKSKKDLTTIVKDKKKTSRQLDKIAKDIKAAEKEIAALSKKIEALEADQSKNEARYEVLKKELASSKSELEKTSRLLKEKHQKFISLLSEQFSVIFAMKQAQHEPTRDSIISQEIYKAYKTLNARELEVLKKDIFALRKRKKEKLALQKKTQSEIKRIIRQRESYAQKKKAKEKLLKKLAADEEKYNAKLAKIEDKQNDLRATLAKLNILHKQEVEEARKRAEARKEALRLEKERKRRIRKEKELARAKARKAKEALKRAKTEEAKKKARLAASKAAKEVKAVELKSKKQSDRVRQINSSYKKEKVAAYRGGKTIPPIRGAKVVKKFGTYIDPIYKIKIFNESITLQAPSSPAKVQNVLNGKVVFAGKSSMLGKVVVVAHSGKMHTVYAGLSKIAPNIKVGRKIKKGYVIGKVKKKLMFQATKNSKHINPLKLIRI</sequence>
<proteinExistence type="predicted"/>
<comment type="caution">
    <text evidence="3">The sequence shown here is derived from an EMBL/GenBank/DDBJ whole genome shotgun (WGS) entry which is preliminary data.</text>
</comment>
<protein>
    <submittedName>
        <fullName evidence="3">Peptidase M24</fullName>
    </submittedName>
</protein>
<feature type="coiled-coil region" evidence="1">
    <location>
        <begin position="186"/>
        <end position="294"/>
    </location>
</feature>
<dbReference type="Pfam" id="PF01551">
    <property type="entry name" value="Peptidase_M23"/>
    <property type="match status" value="1"/>
</dbReference>
<feature type="domain" description="M23ase beta-sheet core" evidence="2">
    <location>
        <begin position="368"/>
        <end position="454"/>
    </location>
</feature>
<evidence type="ECO:0000259" key="2">
    <source>
        <dbReference type="Pfam" id="PF01551"/>
    </source>
</evidence>
<dbReference type="AlphaFoldDB" id="A0A151CIR4"/>
<dbReference type="CDD" id="cd12797">
    <property type="entry name" value="M23_peptidase"/>
    <property type="match status" value="1"/>
</dbReference>
<reference evidence="3 4" key="1">
    <citation type="submission" date="2015-11" db="EMBL/GenBank/DDBJ databases">
        <title>Draft genome of Sulfurovum riftiae 1812E, a member of the Epsilonproteobacteria isolated from the tube of the deep-sea hydrothermal vent tubewom Riftia pachyptila.</title>
        <authorList>
            <person name="Vetriani C."/>
            <person name="Giovannelli D."/>
        </authorList>
    </citation>
    <scope>NUCLEOTIDE SEQUENCE [LARGE SCALE GENOMIC DNA]</scope>
    <source>
        <strain evidence="3 4">1812E</strain>
    </source>
</reference>
<keyword evidence="1" id="KW-0175">Coiled coil</keyword>
<dbReference type="Gene3D" id="2.70.70.10">
    <property type="entry name" value="Glucose Permease (Domain IIA)"/>
    <property type="match status" value="1"/>
</dbReference>
<dbReference type="InterPro" id="IPR011055">
    <property type="entry name" value="Dup_hybrid_motif"/>
</dbReference>
<keyword evidence="4" id="KW-1185">Reference proteome</keyword>
<dbReference type="OrthoDB" id="5372565at2"/>
<dbReference type="RefSeq" id="WP_067328242.1">
    <property type="nucleotide sequence ID" value="NZ_LNKT01000001.1"/>
</dbReference>
<dbReference type="EMBL" id="LNKT01000001">
    <property type="protein sequence ID" value="KYJ87416.1"/>
    <property type="molecule type" value="Genomic_DNA"/>
</dbReference>
<dbReference type="SUPFAM" id="SSF51261">
    <property type="entry name" value="Duplicated hybrid motif"/>
    <property type="match status" value="1"/>
</dbReference>
<dbReference type="Proteomes" id="UP000075359">
    <property type="component" value="Unassembled WGS sequence"/>
</dbReference>
<organism evidence="3 4">
    <name type="scientific">Sulfurovum riftiae</name>
    <dbReference type="NCBI Taxonomy" id="1630136"/>
    <lineage>
        <taxon>Bacteria</taxon>
        <taxon>Pseudomonadati</taxon>
        <taxon>Campylobacterota</taxon>
        <taxon>Epsilonproteobacteria</taxon>
        <taxon>Campylobacterales</taxon>
        <taxon>Sulfurovaceae</taxon>
        <taxon>Sulfurovum</taxon>
    </lineage>
</organism>
<dbReference type="InterPro" id="IPR016047">
    <property type="entry name" value="M23ase_b-sheet_dom"/>
</dbReference>
<gene>
    <name evidence="3" type="ORF">AS592_09895</name>
</gene>
<dbReference type="STRING" id="1630136.AS592_09895"/>